<evidence type="ECO:0000313" key="1">
    <source>
        <dbReference type="EMBL" id="KIJ13993.1"/>
    </source>
</evidence>
<organism evidence="1 2">
    <name type="scientific">Paxillus involutus ATCC 200175</name>
    <dbReference type="NCBI Taxonomy" id="664439"/>
    <lineage>
        <taxon>Eukaryota</taxon>
        <taxon>Fungi</taxon>
        <taxon>Dikarya</taxon>
        <taxon>Basidiomycota</taxon>
        <taxon>Agaricomycotina</taxon>
        <taxon>Agaricomycetes</taxon>
        <taxon>Agaricomycetidae</taxon>
        <taxon>Boletales</taxon>
        <taxon>Paxilineae</taxon>
        <taxon>Paxillaceae</taxon>
        <taxon>Paxillus</taxon>
    </lineage>
</organism>
<dbReference type="AlphaFoldDB" id="A0A0C9TUS3"/>
<accession>A0A0C9TUS3</accession>
<feature type="non-terminal residue" evidence="1">
    <location>
        <position position="1"/>
    </location>
</feature>
<protein>
    <submittedName>
        <fullName evidence="1">Uncharacterized protein</fullName>
    </submittedName>
</protein>
<sequence length="58" mass="6875">LQWPLHKDDTLFRSGRPTGLNIYFARVRNRFASRRNAQMSYTCIDTNSHFIDFALQAR</sequence>
<reference evidence="1 2" key="1">
    <citation type="submission" date="2014-06" db="EMBL/GenBank/DDBJ databases">
        <authorList>
            <consortium name="DOE Joint Genome Institute"/>
            <person name="Kuo A."/>
            <person name="Kohler A."/>
            <person name="Nagy L.G."/>
            <person name="Floudas D."/>
            <person name="Copeland A."/>
            <person name="Barry K.W."/>
            <person name="Cichocki N."/>
            <person name="Veneault-Fourrey C."/>
            <person name="LaButti K."/>
            <person name="Lindquist E.A."/>
            <person name="Lipzen A."/>
            <person name="Lundell T."/>
            <person name="Morin E."/>
            <person name="Murat C."/>
            <person name="Sun H."/>
            <person name="Tunlid A."/>
            <person name="Henrissat B."/>
            <person name="Grigoriev I.V."/>
            <person name="Hibbett D.S."/>
            <person name="Martin F."/>
            <person name="Nordberg H.P."/>
            <person name="Cantor M.N."/>
            <person name="Hua S.X."/>
        </authorList>
    </citation>
    <scope>NUCLEOTIDE SEQUENCE [LARGE SCALE GENOMIC DNA]</scope>
    <source>
        <strain evidence="1 2">ATCC 200175</strain>
    </source>
</reference>
<keyword evidence="2" id="KW-1185">Reference proteome</keyword>
<gene>
    <name evidence="1" type="ORF">PAXINDRAFT_79969</name>
</gene>
<reference evidence="2" key="2">
    <citation type="submission" date="2015-01" db="EMBL/GenBank/DDBJ databases">
        <title>Evolutionary Origins and Diversification of the Mycorrhizal Mutualists.</title>
        <authorList>
            <consortium name="DOE Joint Genome Institute"/>
            <consortium name="Mycorrhizal Genomics Consortium"/>
            <person name="Kohler A."/>
            <person name="Kuo A."/>
            <person name="Nagy L.G."/>
            <person name="Floudas D."/>
            <person name="Copeland A."/>
            <person name="Barry K.W."/>
            <person name="Cichocki N."/>
            <person name="Veneault-Fourrey C."/>
            <person name="LaButti K."/>
            <person name="Lindquist E.A."/>
            <person name="Lipzen A."/>
            <person name="Lundell T."/>
            <person name="Morin E."/>
            <person name="Murat C."/>
            <person name="Riley R."/>
            <person name="Ohm R."/>
            <person name="Sun H."/>
            <person name="Tunlid A."/>
            <person name="Henrissat B."/>
            <person name="Grigoriev I.V."/>
            <person name="Hibbett D.S."/>
            <person name="Martin F."/>
        </authorList>
    </citation>
    <scope>NUCLEOTIDE SEQUENCE [LARGE SCALE GENOMIC DNA]</scope>
    <source>
        <strain evidence="2">ATCC 200175</strain>
    </source>
</reference>
<dbReference type="HOGENOM" id="CLU_2979712_0_0_1"/>
<dbReference type="Proteomes" id="UP000053647">
    <property type="component" value="Unassembled WGS sequence"/>
</dbReference>
<evidence type="ECO:0000313" key="2">
    <source>
        <dbReference type="Proteomes" id="UP000053647"/>
    </source>
</evidence>
<dbReference type="EMBL" id="KN819346">
    <property type="protein sequence ID" value="KIJ13993.1"/>
    <property type="molecule type" value="Genomic_DNA"/>
</dbReference>
<proteinExistence type="predicted"/>
<name>A0A0C9TUS3_PAXIN</name>